<protein>
    <recommendedName>
        <fullName evidence="4">MFS transporter</fullName>
    </recommendedName>
</protein>
<comment type="caution">
    <text evidence="2">The sequence shown here is derived from an EMBL/GenBank/DDBJ whole genome shotgun (WGS) entry which is preliminary data.</text>
</comment>
<reference evidence="2 3" key="1">
    <citation type="submission" date="2023-07" db="EMBL/GenBank/DDBJ databases">
        <authorList>
            <person name="Girao M."/>
            <person name="Carvalho M.F."/>
        </authorList>
    </citation>
    <scope>NUCLEOTIDE SEQUENCE [LARGE SCALE GENOMIC DNA]</scope>
    <source>
        <strain evidence="2 3">YIM65754</strain>
    </source>
</reference>
<evidence type="ECO:0008006" key="4">
    <source>
        <dbReference type="Google" id="ProtNLM"/>
    </source>
</evidence>
<sequence length="85" mass="9412">MHERVADRRLWTWVVLLGLTGQLAWTVENMYLNLFVYNTITDSPTVLATLVATSAVAATVATLLVLLRRVGSTQTFTQDSLESSL</sequence>
<dbReference type="Proteomes" id="UP001336020">
    <property type="component" value="Unassembled WGS sequence"/>
</dbReference>
<accession>A0ABU7LGP4</accession>
<dbReference type="EMBL" id="JAUTXY010000014">
    <property type="protein sequence ID" value="MEE2060724.1"/>
    <property type="molecule type" value="Genomic_DNA"/>
</dbReference>
<evidence type="ECO:0000313" key="2">
    <source>
        <dbReference type="EMBL" id="MEE2060724.1"/>
    </source>
</evidence>
<keyword evidence="1" id="KW-0472">Membrane</keyword>
<evidence type="ECO:0000256" key="1">
    <source>
        <dbReference type="SAM" id="Phobius"/>
    </source>
</evidence>
<keyword evidence="3" id="KW-1185">Reference proteome</keyword>
<evidence type="ECO:0000313" key="3">
    <source>
        <dbReference type="Proteomes" id="UP001336020"/>
    </source>
</evidence>
<keyword evidence="1" id="KW-1133">Transmembrane helix</keyword>
<proteinExistence type="predicted"/>
<organism evidence="2 3">
    <name type="scientific">Rhodococcus artemisiae</name>
    <dbReference type="NCBI Taxonomy" id="714159"/>
    <lineage>
        <taxon>Bacteria</taxon>
        <taxon>Bacillati</taxon>
        <taxon>Actinomycetota</taxon>
        <taxon>Actinomycetes</taxon>
        <taxon>Mycobacteriales</taxon>
        <taxon>Nocardiaceae</taxon>
        <taxon>Rhodococcus</taxon>
    </lineage>
</organism>
<name>A0ABU7LGP4_9NOCA</name>
<dbReference type="RefSeq" id="WP_330135907.1">
    <property type="nucleotide sequence ID" value="NZ_JAUTXY010000014.1"/>
</dbReference>
<keyword evidence="1" id="KW-0812">Transmembrane</keyword>
<gene>
    <name evidence="2" type="ORF">Q7514_24705</name>
</gene>
<feature type="transmembrane region" description="Helical" evidence="1">
    <location>
        <begin position="45"/>
        <end position="67"/>
    </location>
</feature>